<comment type="similarity">
    <text evidence="2">Belongs to the ROT1 family.</text>
</comment>
<reference evidence="12" key="1">
    <citation type="submission" date="2021-12" db="EMBL/GenBank/DDBJ databases">
        <authorList>
            <person name="Zaccaron A."/>
            <person name="Stergiopoulos I."/>
        </authorList>
    </citation>
    <scope>NUCLEOTIDE SEQUENCE</scope>
    <source>
        <strain evidence="12">Race5_Kim</strain>
    </source>
</reference>
<dbReference type="OrthoDB" id="5327821at2759"/>
<dbReference type="Pfam" id="PF10681">
    <property type="entry name" value="Rot1"/>
    <property type="match status" value="1"/>
</dbReference>
<evidence type="ECO:0000256" key="1">
    <source>
        <dbReference type="ARBA" id="ARBA00004115"/>
    </source>
</evidence>
<dbReference type="GeneID" id="71987861"/>
<dbReference type="GO" id="GO:0051082">
    <property type="term" value="F:unfolded protein binding"/>
    <property type="evidence" value="ECO:0007669"/>
    <property type="project" value="TreeGrafter"/>
</dbReference>
<reference evidence="12" key="2">
    <citation type="journal article" date="2022" name="Microb. Genom.">
        <title>A chromosome-scale genome assembly of the tomato pathogen Cladosporium fulvum reveals a compartmentalized genome architecture and the presence of a dispensable chromosome.</title>
        <authorList>
            <person name="Zaccaron A.Z."/>
            <person name="Chen L.H."/>
            <person name="Samaras A."/>
            <person name="Stergiopoulos I."/>
        </authorList>
    </citation>
    <scope>NUCLEOTIDE SEQUENCE</scope>
    <source>
        <strain evidence="12">Race5_Kim</strain>
    </source>
</reference>
<feature type="signal peptide" evidence="11">
    <location>
        <begin position="1"/>
        <end position="19"/>
    </location>
</feature>
<evidence type="ECO:0000256" key="5">
    <source>
        <dbReference type="ARBA" id="ARBA00022692"/>
    </source>
</evidence>
<keyword evidence="8" id="KW-1133">Transmembrane helix</keyword>
<evidence type="ECO:0000256" key="7">
    <source>
        <dbReference type="ARBA" id="ARBA00022824"/>
    </source>
</evidence>
<gene>
    <name evidence="12" type="ORF">CLAFUR5_07983</name>
</gene>
<evidence type="ECO:0000313" key="12">
    <source>
        <dbReference type="EMBL" id="UJO14655.1"/>
    </source>
</evidence>
<evidence type="ECO:0000256" key="8">
    <source>
        <dbReference type="ARBA" id="ARBA00022989"/>
    </source>
</evidence>
<name>A0A9Q8P606_PASFU</name>
<sequence length="307" mass="32481">MLLYHSLAAALSLVSYSNAQAAAAVPAGQAAAAAAAAGAPPPAGGAALGGAGAGAAAASVTPAAAPTAAANPGAGSLIGTWSTKSNKTLTGPGFYDPLNDRLIEPERTGFSYSFTDDGHYEEAYYRAIANPQNPACPAGIMQWQHGTYEENANGSITLTPIAVDGRQLLSKPCDYDKGIYTRYNQTEMFKSWEQLTDPYHNIPRLNLFKFDGSPMAPMYLVMSPPQMLPTTTLNPTTPASAGAKSTNKAKRGLEHEVPLNWKPQLFDQSHGDVVHSINAERLWWVGLTFTGVGGLLYFGPRRLGLRL</sequence>
<comment type="function">
    <text evidence="10">Required for normal levels of the cell wall 1,6-beta-glucan. Involved in a protein folding machinery chaperoning proteins acting in various physiological processes including cell wall synthesis and lysis of autophagic bodies.</text>
</comment>
<evidence type="ECO:0000313" key="13">
    <source>
        <dbReference type="Proteomes" id="UP000756132"/>
    </source>
</evidence>
<evidence type="ECO:0000256" key="6">
    <source>
        <dbReference type="ARBA" id="ARBA00022729"/>
    </source>
</evidence>
<organism evidence="12 13">
    <name type="scientific">Passalora fulva</name>
    <name type="common">Tomato leaf mold</name>
    <name type="synonym">Cladosporium fulvum</name>
    <dbReference type="NCBI Taxonomy" id="5499"/>
    <lineage>
        <taxon>Eukaryota</taxon>
        <taxon>Fungi</taxon>
        <taxon>Dikarya</taxon>
        <taxon>Ascomycota</taxon>
        <taxon>Pezizomycotina</taxon>
        <taxon>Dothideomycetes</taxon>
        <taxon>Dothideomycetidae</taxon>
        <taxon>Mycosphaerellales</taxon>
        <taxon>Mycosphaerellaceae</taxon>
        <taxon>Fulvia</taxon>
    </lineage>
</organism>
<dbReference type="Proteomes" id="UP000756132">
    <property type="component" value="Chromosome 3"/>
</dbReference>
<proteinExistence type="inferred from homology"/>
<dbReference type="GO" id="GO:0006458">
    <property type="term" value="P:'de novo' protein folding"/>
    <property type="evidence" value="ECO:0007669"/>
    <property type="project" value="InterPro"/>
</dbReference>
<dbReference type="RefSeq" id="XP_047759021.1">
    <property type="nucleotide sequence ID" value="XM_047907131.1"/>
</dbReference>
<dbReference type="PANTHER" id="PTHR28090">
    <property type="entry name" value="PROTEIN ROT1"/>
    <property type="match status" value="1"/>
</dbReference>
<comment type="subcellular location">
    <subcellularLocation>
        <location evidence="1">Endoplasmic reticulum membrane</location>
        <topology evidence="1">Single-pass type I membrane protein</topology>
    </subcellularLocation>
</comment>
<dbReference type="PANTHER" id="PTHR28090:SF1">
    <property type="entry name" value="PROTEIN ROT1"/>
    <property type="match status" value="1"/>
</dbReference>
<keyword evidence="13" id="KW-1185">Reference proteome</keyword>
<protein>
    <recommendedName>
        <fullName evidence="4">Protein ROT1</fullName>
    </recommendedName>
    <alternativeName>
        <fullName evidence="3">Protein rot1</fullName>
    </alternativeName>
</protein>
<evidence type="ECO:0000256" key="9">
    <source>
        <dbReference type="ARBA" id="ARBA00023136"/>
    </source>
</evidence>
<dbReference type="GO" id="GO:0005789">
    <property type="term" value="C:endoplasmic reticulum membrane"/>
    <property type="evidence" value="ECO:0007669"/>
    <property type="project" value="UniProtKB-SubCell"/>
</dbReference>
<accession>A0A9Q8P606</accession>
<evidence type="ECO:0000256" key="3">
    <source>
        <dbReference type="ARBA" id="ARBA00016195"/>
    </source>
</evidence>
<dbReference type="OMA" id="YKPPQML"/>
<keyword evidence="5" id="KW-0812">Transmembrane</keyword>
<evidence type="ECO:0000256" key="4">
    <source>
        <dbReference type="ARBA" id="ARBA00017291"/>
    </source>
</evidence>
<evidence type="ECO:0000256" key="10">
    <source>
        <dbReference type="ARBA" id="ARBA00024969"/>
    </source>
</evidence>
<dbReference type="InterPro" id="IPR019623">
    <property type="entry name" value="Rot1"/>
</dbReference>
<keyword evidence="9" id="KW-0472">Membrane</keyword>
<keyword evidence="6 11" id="KW-0732">Signal</keyword>
<feature type="chain" id="PRO_5040440367" description="Protein ROT1" evidence="11">
    <location>
        <begin position="20"/>
        <end position="307"/>
    </location>
</feature>
<evidence type="ECO:0000256" key="2">
    <source>
        <dbReference type="ARBA" id="ARBA00007149"/>
    </source>
</evidence>
<keyword evidence="7" id="KW-0256">Endoplasmic reticulum</keyword>
<evidence type="ECO:0000256" key="11">
    <source>
        <dbReference type="SAM" id="SignalP"/>
    </source>
</evidence>
<dbReference type="AlphaFoldDB" id="A0A9Q8P606"/>
<dbReference type="EMBL" id="CP090165">
    <property type="protein sequence ID" value="UJO14655.1"/>
    <property type="molecule type" value="Genomic_DNA"/>
</dbReference>
<dbReference type="KEGG" id="ffu:CLAFUR5_07983"/>